<evidence type="ECO:0000256" key="8">
    <source>
        <dbReference type="SAM" id="Phobius"/>
    </source>
</evidence>
<evidence type="ECO:0000313" key="12">
    <source>
        <dbReference type="Proteomes" id="UP000663855"/>
    </source>
</evidence>
<evidence type="ECO:0000256" key="5">
    <source>
        <dbReference type="ARBA" id="ARBA00023136"/>
    </source>
</evidence>
<feature type="transmembrane region" description="Helical" evidence="8">
    <location>
        <begin position="109"/>
        <end position="135"/>
    </location>
</feature>
<evidence type="ECO:0000313" key="11">
    <source>
        <dbReference type="EMBL" id="CAF1491019.1"/>
    </source>
</evidence>
<evidence type="ECO:0000313" key="10">
    <source>
        <dbReference type="EMBL" id="CAF1266447.1"/>
    </source>
</evidence>
<feature type="transmembrane region" description="Helical" evidence="8">
    <location>
        <begin position="281"/>
        <end position="306"/>
    </location>
</feature>
<dbReference type="Pfam" id="PF00001">
    <property type="entry name" value="7tm_1"/>
    <property type="match status" value="1"/>
</dbReference>
<dbReference type="PANTHER" id="PTHR24240">
    <property type="entry name" value="OPSIN"/>
    <property type="match status" value="1"/>
</dbReference>
<dbReference type="OrthoDB" id="2101615at2759"/>
<evidence type="ECO:0000256" key="7">
    <source>
        <dbReference type="ARBA" id="ARBA00023224"/>
    </source>
</evidence>
<feature type="transmembrane region" description="Helical" evidence="8">
    <location>
        <begin position="249"/>
        <end position="269"/>
    </location>
</feature>
<dbReference type="InterPro" id="IPR017452">
    <property type="entry name" value="GPCR_Rhodpsn_7TM"/>
</dbReference>
<evidence type="ECO:0000256" key="2">
    <source>
        <dbReference type="ARBA" id="ARBA00022692"/>
    </source>
</evidence>
<feature type="transmembrane region" description="Helical" evidence="8">
    <location>
        <begin position="196"/>
        <end position="223"/>
    </location>
</feature>
<evidence type="ECO:0000259" key="9">
    <source>
        <dbReference type="PROSITE" id="PS50262"/>
    </source>
</evidence>
<dbReference type="Proteomes" id="UP000663834">
    <property type="component" value="Unassembled WGS sequence"/>
</dbReference>
<keyword evidence="3 8" id="KW-1133">Transmembrane helix</keyword>
<dbReference type="SUPFAM" id="SSF81321">
    <property type="entry name" value="Family A G protein-coupled receptor-like"/>
    <property type="match status" value="1"/>
</dbReference>
<organism evidence="10 12">
    <name type="scientific">Rotaria magnacalcarata</name>
    <dbReference type="NCBI Taxonomy" id="392030"/>
    <lineage>
        <taxon>Eukaryota</taxon>
        <taxon>Metazoa</taxon>
        <taxon>Spiralia</taxon>
        <taxon>Gnathifera</taxon>
        <taxon>Rotifera</taxon>
        <taxon>Eurotatoria</taxon>
        <taxon>Bdelloidea</taxon>
        <taxon>Philodinida</taxon>
        <taxon>Philodinidae</taxon>
        <taxon>Rotaria</taxon>
    </lineage>
</organism>
<dbReference type="EMBL" id="CAJNOV010007001">
    <property type="protein sequence ID" value="CAF1266447.1"/>
    <property type="molecule type" value="Genomic_DNA"/>
</dbReference>
<keyword evidence="4" id="KW-0297">G-protein coupled receptor</keyword>
<dbReference type="EMBL" id="CAJNOW010006595">
    <property type="protein sequence ID" value="CAF1491019.1"/>
    <property type="molecule type" value="Genomic_DNA"/>
</dbReference>
<gene>
    <name evidence="10" type="ORF">CJN711_LOCUS15254</name>
    <name evidence="11" type="ORF">KQP761_LOCUS14094</name>
</gene>
<dbReference type="AlphaFoldDB" id="A0A815B7L6"/>
<dbReference type="PROSITE" id="PS50262">
    <property type="entry name" value="G_PROTEIN_RECEP_F1_2"/>
    <property type="match status" value="1"/>
</dbReference>
<name>A0A815B7L6_9BILA</name>
<feature type="transmembrane region" description="Helical" evidence="8">
    <location>
        <begin position="147"/>
        <end position="170"/>
    </location>
</feature>
<keyword evidence="6" id="KW-0675">Receptor</keyword>
<evidence type="ECO:0000256" key="6">
    <source>
        <dbReference type="ARBA" id="ARBA00023170"/>
    </source>
</evidence>
<keyword evidence="7" id="KW-0807">Transducer</keyword>
<feature type="domain" description="G-protein coupled receptors family 1 profile" evidence="9">
    <location>
        <begin position="49"/>
        <end position="306"/>
    </location>
</feature>
<proteinExistence type="predicted"/>
<feature type="transmembrane region" description="Helical" evidence="8">
    <location>
        <begin position="69"/>
        <end position="89"/>
    </location>
</feature>
<keyword evidence="5 8" id="KW-0472">Membrane</keyword>
<evidence type="ECO:0000256" key="4">
    <source>
        <dbReference type="ARBA" id="ARBA00023040"/>
    </source>
</evidence>
<comment type="subcellular location">
    <subcellularLocation>
        <location evidence="1">Membrane</location>
        <topology evidence="1">Multi-pass membrane protein</topology>
    </subcellularLocation>
</comment>
<comment type="caution">
    <text evidence="10">The sequence shown here is derived from an EMBL/GenBank/DDBJ whole genome shotgun (WGS) entry which is preliminary data.</text>
</comment>
<protein>
    <recommendedName>
        <fullName evidence="9">G-protein coupled receptors family 1 profile domain-containing protein</fullName>
    </recommendedName>
</protein>
<reference evidence="10" key="1">
    <citation type="submission" date="2021-02" db="EMBL/GenBank/DDBJ databases">
        <authorList>
            <person name="Nowell W R."/>
        </authorList>
    </citation>
    <scope>NUCLEOTIDE SEQUENCE</scope>
</reference>
<dbReference type="GO" id="GO:0004930">
    <property type="term" value="F:G protein-coupled receptor activity"/>
    <property type="evidence" value="ECO:0007669"/>
    <property type="project" value="UniProtKB-KW"/>
</dbReference>
<dbReference type="InterPro" id="IPR050125">
    <property type="entry name" value="GPCR_opsins"/>
</dbReference>
<evidence type="ECO:0000256" key="3">
    <source>
        <dbReference type="ARBA" id="ARBA00022989"/>
    </source>
</evidence>
<dbReference type="InterPro" id="IPR000276">
    <property type="entry name" value="GPCR_Rhodpsn"/>
</dbReference>
<keyword evidence="2 8" id="KW-0812">Transmembrane</keyword>
<dbReference type="Proteomes" id="UP000663855">
    <property type="component" value="Unassembled WGS sequence"/>
</dbReference>
<dbReference type="PRINTS" id="PR00237">
    <property type="entry name" value="GPCRRHODOPSN"/>
</dbReference>
<evidence type="ECO:0000256" key="1">
    <source>
        <dbReference type="ARBA" id="ARBA00004141"/>
    </source>
</evidence>
<dbReference type="GO" id="GO:0016020">
    <property type="term" value="C:membrane"/>
    <property type="evidence" value="ECO:0007669"/>
    <property type="project" value="UniProtKB-SubCell"/>
</dbReference>
<sequence length="361" mass="40428">MSFNYSSIVDEGLSRDDPLFWSRPTTVNCTTVRIIGILLCVAASVDIVFNGALLYSFLRYKMLRSPPNIFVMFIAVMGLFASCTILPLAGTSSVYCQWLYQRSGCQLSAIVAFLYGCSSSYLLCGACLSRCYIIVRPFQAKNVTAKSCVVISCFAILIVFIWTMLAVVGWNEYTMEGARTSCCMNWYDRRTSCVSFLFFLFFVVYFIPLVILITANSVTLMGLKSMRKKIESGIQTIFTRKRIEMKRRILKSIVITTSGFIFTWTPYAVTLVVSAFCGKDYAIPPLATFLCACFANTSVVWIPMFYALTSTQFELQVVNRSALDQTTGTRRVDATLARVSILDQKNNDMPMKPVVGNTCDA</sequence>
<feature type="transmembrane region" description="Helical" evidence="8">
    <location>
        <begin position="34"/>
        <end position="57"/>
    </location>
</feature>
<accession>A0A815B7L6</accession>
<dbReference type="Gene3D" id="1.20.1070.10">
    <property type="entry name" value="Rhodopsin 7-helix transmembrane proteins"/>
    <property type="match status" value="1"/>
</dbReference>